<feature type="region of interest" description="Disordered" evidence="1">
    <location>
        <begin position="544"/>
        <end position="564"/>
    </location>
</feature>
<evidence type="ECO:0000256" key="1">
    <source>
        <dbReference type="SAM" id="MobiDB-lite"/>
    </source>
</evidence>
<feature type="region of interest" description="Disordered" evidence="1">
    <location>
        <begin position="258"/>
        <end position="339"/>
    </location>
</feature>
<dbReference type="OrthoDB" id="2499658at2759"/>
<comment type="caution">
    <text evidence="3">The sequence shown here is derived from an EMBL/GenBank/DDBJ whole genome shotgun (WGS) entry which is preliminary data.</text>
</comment>
<reference evidence="3 4" key="1">
    <citation type="journal article" date="2018" name="Evol. Lett.">
        <title>Horizontal gene cluster transfer increased hallucinogenic mushroom diversity.</title>
        <authorList>
            <person name="Reynolds H.T."/>
            <person name="Vijayakumar V."/>
            <person name="Gluck-Thaler E."/>
            <person name="Korotkin H.B."/>
            <person name="Matheny P.B."/>
            <person name="Slot J.C."/>
        </authorList>
    </citation>
    <scope>NUCLEOTIDE SEQUENCE [LARGE SCALE GENOMIC DNA]</scope>
    <source>
        <strain evidence="3 4">2629</strain>
    </source>
</reference>
<dbReference type="Proteomes" id="UP000284842">
    <property type="component" value="Unassembled WGS sequence"/>
</dbReference>
<feature type="compositionally biased region" description="Polar residues" evidence="1">
    <location>
        <begin position="1"/>
        <end position="17"/>
    </location>
</feature>
<feature type="domain" description="Integrase zinc-binding" evidence="2">
    <location>
        <begin position="162"/>
        <end position="209"/>
    </location>
</feature>
<feature type="compositionally biased region" description="Low complexity" evidence="1">
    <location>
        <begin position="587"/>
        <end position="604"/>
    </location>
</feature>
<feature type="compositionally biased region" description="Polar residues" evidence="1">
    <location>
        <begin position="480"/>
        <end position="496"/>
    </location>
</feature>
<evidence type="ECO:0000313" key="3">
    <source>
        <dbReference type="EMBL" id="PPQ64118.1"/>
    </source>
</evidence>
<dbReference type="STRING" id="181874.A0A409VB21"/>
<feature type="compositionally biased region" description="Low complexity" evidence="1">
    <location>
        <begin position="258"/>
        <end position="295"/>
    </location>
</feature>
<evidence type="ECO:0000313" key="4">
    <source>
        <dbReference type="Proteomes" id="UP000284842"/>
    </source>
</evidence>
<feature type="region of interest" description="Disordered" evidence="1">
    <location>
        <begin position="1"/>
        <end position="42"/>
    </location>
</feature>
<name>A0A409VB21_9AGAR</name>
<feature type="region of interest" description="Disordered" evidence="1">
    <location>
        <begin position="480"/>
        <end position="507"/>
    </location>
</feature>
<protein>
    <recommendedName>
        <fullName evidence="2">Integrase zinc-binding domain-containing protein</fullName>
    </recommendedName>
</protein>
<feature type="compositionally biased region" description="Polar residues" evidence="1">
    <location>
        <begin position="309"/>
        <end position="324"/>
    </location>
</feature>
<dbReference type="Gene3D" id="1.10.340.70">
    <property type="match status" value="1"/>
</dbReference>
<dbReference type="AlphaFoldDB" id="A0A409VB21"/>
<dbReference type="EMBL" id="NHTK01006095">
    <property type="protein sequence ID" value="PPQ64118.1"/>
    <property type="molecule type" value="Genomic_DNA"/>
</dbReference>
<proteinExistence type="predicted"/>
<dbReference type="Pfam" id="PF17921">
    <property type="entry name" value="Integrase_H2C2"/>
    <property type="match status" value="1"/>
</dbReference>
<accession>A0A409VB21</accession>
<feature type="compositionally biased region" description="Low complexity" evidence="1">
    <location>
        <begin position="25"/>
        <end position="39"/>
    </location>
</feature>
<sequence length="652" mass="70512">MSPARSGTTGSRRNSPGSFKPYTRGITPIIGPQTPQQQQSSLMEGFQDMSLGTHIERPGFPTLAQYKMVEANYIQSLTPRRQGKALISQAMFDRIWDVLHQPDCQSETAQFRFWARKMFTISKTHRVTLGNADSHDGGLMDGPQEVLLHDNLLVAIQEQLYDLLCYCHGSTGHGGRDKTCALIRKHYTWVPKDLVSNFIKACPTCIMKKCGGIENAAMAQSQILQQQSEARNAMMSASDAGGADLSLPGIRDYYPSLCSPDPDSPASSNNSSPWSSVGHNSNSSRDSPLSPLSSSIMDGDSVDPAYRDNNGSVSNRTIRSSLSNMVAGPALPPQLSRGMNGLPMSREVSLYKGIPNGWQFRHDTFAAAHAEFMRSKELAAQEEADIGLGIRSNRPRIPSIAPLWGPNDFPGGADFDHPLDEVDLNGTGNSMPSLQYPSSDPNDVSNMSLQYLLMGSPQDRGQKQGDFMPQIDPVLLALSNQGQHQDQSTMQMSNENNGEHGSIASSANFSSSNSIARRAMIPPRLNLQTLPSEKTLETLLAYRGNAEDGSGSPDSPPGNCAWNLGNPSPVSSIGSYSSQISAFPSMTRSTTTSVSPASSSLPTPIDEVGKEGPNTAMPGNKMTGAEKVQEHMMMNEQTTYDLTEGIQVNCVV</sequence>
<gene>
    <name evidence="3" type="ORF">CVT24_008729</name>
</gene>
<evidence type="ECO:0000259" key="2">
    <source>
        <dbReference type="Pfam" id="PF17921"/>
    </source>
</evidence>
<keyword evidence="4" id="KW-1185">Reference proteome</keyword>
<dbReference type="InterPro" id="IPR041588">
    <property type="entry name" value="Integrase_H2C2"/>
</dbReference>
<organism evidence="3 4">
    <name type="scientific">Panaeolus cyanescens</name>
    <dbReference type="NCBI Taxonomy" id="181874"/>
    <lineage>
        <taxon>Eukaryota</taxon>
        <taxon>Fungi</taxon>
        <taxon>Dikarya</taxon>
        <taxon>Basidiomycota</taxon>
        <taxon>Agaricomycotina</taxon>
        <taxon>Agaricomycetes</taxon>
        <taxon>Agaricomycetidae</taxon>
        <taxon>Agaricales</taxon>
        <taxon>Agaricineae</taxon>
        <taxon>Galeropsidaceae</taxon>
        <taxon>Panaeolus</taxon>
    </lineage>
</organism>
<feature type="region of interest" description="Disordered" evidence="1">
    <location>
        <begin position="587"/>
        <end position="620"/>
    </location>
</feature>
<dbReference type="InParanoid" id="A0A409VB21"/>